<feature type="compositionally biased region" description="Acidic residues" evidence="3">
    <location>
        <begin position="689"/>
        <end position="712"/>
    </location>
</feature>
<gene>
    <name evidence="7" type="ORF">AB1Y20_022567</name>
</gene>
<dbReference type="InterPro" id="IPR035967">
    <property type="entry name" value="SWAP/Surp_sf"/>
</dbReference>
<dbReference type="InterPro" id="IPR006569">
    <property type="entry name" value="CID_dom"/>
</dbReference>
<dbReference type="Proteomes" id="UP001515480">
    <property type="component" value="Unassembled WGS sequence"/>
</dbReference>
<evidence type="ECO:0000259" key="6">
    <source>
        <dbReference type="PROSITE" id="PS51391"/>
    </source>
</evidence>
<accession>A0AB34JGA0</accession>
<reference evidence="7 8" key="1">
    <citation type="journal article" date="2024" name="Science">
        <title>Giant polyketide synthase enzymes in the biosynthesis of giant marine polyether toxins.</title>
        <authorList>
            <person name="Fallon T.R."/>
            <person name="Shende V.V."/>
            <person name="Wierzbicki I.H."/>
            <person name="Pendleton A.L."/>
            <person name="Watervoot N.F."/>
            <person name="Auber R.P."/>
            <person name="Gonzalez D.J."/>
            <person name="Wisecaver J.H."/>
            <person name="Moore B.S."/>
        </authorList>
    </citation>
    <scope>NUCLEOTIDE SEQUENCE [LARGE SCALE GENOMIC DNA]</scope>
    <source>
        <strain evidence="7 8">12B1</strain>
    </source>
</reference>
<dbReference type="PROSITE" id="PS50102">
    <property type="entry name" value="RRM"/>
    <property type="match status" value="1"/>
</dbReference>
<dbReference type="SUPFAM" id="SSF54928">
    <property type="entry name" value="RNA-binding domain, RBD"/>
    <property type="match status" value="1"/>
</dbReference>
<feature type="region of interest" description="Disordered" evidence="3">
    <location>
        <begin position="37"/>
        <end position="62"/>
    </location>
</feature>
<dbReference type="InterPro" id="IPR051485">
    <property type="entry name" value="SR-CTD_assoc_factor"/>
</dbReference>
<dbReference type="Gene3D" id="6.10.140.420">
    <property type="match status" value="1"/>
</dbReference>
<organism evidence="7 8">
    <name type="scientific">Prymnesium parvum</name>
    <name type="common">Toxic golden alga</name>
    <dbReference type="NCBI Taxonomy" id="97485"/>
    <lineage>
        <taxon>Eukaryota</taxon>
        <taxon>Haptista</taxon>
        <taxon>Haptophyta</taxon>
        <taxon>Prymnesiophyceae</taxon>
        <taxon>Prymnesiales</taxon>
        <taxon>Prymnesiaceae</taxon>
        <taxon>Prymnesium</taxon>
    </lineage>
</organism>
<dbReference type="SMART" id="SM00648">
    <property type="entry name" value="SWAP"/>
    <property type="match status" value="1"/>
</dbReference>
<dbReference type="SUPFAM" id="SSF109905">
    <property type="entry name" value="Surp module (SWAP domain)"/>
    <property type="match status" value="1"/>
</dbReference>
<dbReference type="Pfam" id="PF04818">
    <property type="entry name" value="CID"/>
    <property type="match status" value="1"/>
</dbReference>
<feature type="domain" description="SURP motif" evidence="5">
    <location>
        <begin position="386"/>
        <end position="429"/>
    </location>
</feature>
<dbReference type="PANTHER" id="PTHR23140">
    <property type="entry name" value="RNA PROCESSING PROTEIN LD23810P"/>
    <property type="match status" value="1"/>
</dbReference>
<feature type="domain" description="CID" evidence="6">
    <location>
        <begin position="529"/>
        <end position="674"/>
    </location>
</feature>
<feature type="compositionally biased region" description="Low complexity" evidence="3">
    <location>
        <begin position="95"/>
        <end position="121"/>
    </location>
</feature>
<dbReference type="InterPro" id="IPR012677">
    <property type="entry name" value="Nucleotide-bd_a/b_plait_sf"/>
</dbReference>
<dbReference type="InterPro" id="IPR035979">
    <property type="entry name" value="RBD_domain_sf"/>
</dbReference>
<keyword evidence="1 2" id="KW-0694">RNA-binding</keyword>
<feature type="compositionally biased region" description="Basic and acidic residues" evidence="3">
    <location>
        <begin position="45"/>
        <end position="62"/>
    </location>
</feature>
<dbReference type="InterPro" id="IPR000504">
    <property type="entry name" value="RRM_dom"/>
</dbReference>
<evidence type="ECO:0000256" key="1">
    <source>
        <dbReference type="ARBA" id="ARBA00022884"/>
    </source>
</evidence>
<comment type="caution">
    <text evidence="7">The sequence shown here is derived from an EMBL/GenBank/DDBJ whole genome shotgun (WGS) entry which is preliminary data.</text>
</comment>
<feature type="region of interest" description="Disordered" evidence="3">
    <location>
        <begin position="892"/>
        <end position="928"/>
    </location>
</feature>
<dbReference type="InterPro" id="IPR008942">
    <property type="entry name" value="ENTH_VHS"/>
</dbReference>
<dbReference type="SMART" id="SM00582">
    <property type="entry name" value="RPR"/>
    <property type="match status" value="1"/>
</dbReference>
<evidence type="ECO:0008006" key="9">
    <source>
        <dbReference type="Google" id="ProtNLM"/>
    </source>
</evidence>
<feature type="region of interest" description="Disordered" evidence="3">
    <location>
        <begin position="87"/>
        <end position="121"/>
    </location>
</feature>
<dbReference type="CDD" id="cd12223">
    <property type="entry name" value="RRM_SR140"/>
    <property type="match status" value="1"/>
</dbReference>
<evidence type="ECO:0000256" key="2">
    <source>
        <dbReference type="PROSITE-ProRule" id="PRU00176"/>
    </source>
</evidence>
<feature type="compositionally biased region" description="Low complexity" evidence="3">
    <location>
        <begin position="803"/>
        <end position="815"/>
    </location>
</feature>
<feature type="compositionally biased region" description="Basic and acidic residues" evidence="3">
    <location>
        <begin position="514"/>
        <end position="528"/>
    </location>
</feature>
<dbReference type="EMBL" id="JBGBPQ010000008">
    <property type="protein sequence ID" value="KAL1521010.1"/>
    <property type="molecule type" value="Genomic_DNA"/>
</dbReference>
<feature type="region of interest" description="Disordered" evidence="3">
    <location>
        <begin position="675"/>
        <end position="731"/>
    </location>
</feature>
<feature type="region of interest" description="Disordered" evidence="3">
    <location>
        <begin position="456"/>
        <end position="503"/>
    </location>
</feature>
<feature type="compositionally biased region" description="Polar residues" evidence="3">
    <location>
        <begin position="216"/>
        <end position="229"/>
    </location>
</feature>
<name>A0AB34JGA0_PRYPA</name>
<dbReference type="PROSITE" id="PS50128">
    <property type="entry name" value="SURP"/>
    <property type="match status" value="1"/>
</dbReference>
<feature type="region of interest" description="Disordered" evidence="3">
    <location>
        <begin position="793"/>
        <end position="845"/>
    </location>
</feature>
<keyword evidence="8" id="KW-1185">Reference proteome</keyword>
<dbReference type="SMART" id="SM00360">
    <property type="entry name" value="RRM"/>
    <property type="match status" value="1"/>
</dbReference>
<feature type="compositionally biased region" description="Low complexity" evidence="3">
    <location>
        <begin position="474"/>
        <end position="487"/>
    </location>
</feature>
<feature type="compositionally biased region" description="Basic and acidic residues" evidence="3">
    <location>
        <begin position="892"/>
        <end position="914"/>
    </location>
</feature>
<dbReference type="Gene3D" id="1.25.40.90">
    <property type="match status" value="1"/>
</dbReference>
<evidence type="ECO:0000256" key="3">
    <source>
        <dbReference type="SAM" id="MobiDB-lite"/>
    </source>
</evidence>
<feature type="region of interest" description="Disordered" evidence="3">
    <location>
        <begin position="145"/>
        <end position="229"/>
    </location>
</feature>
<dbReference type="Pfam" id="PF00076">
    <property type="entry name" value="RRM_1"/>
    <property type="match status" value="1"/>
</dbReference>
<dbReference type="Pfam" id="PF01805">
    <property type="entry name" value="Surp"/>
    <property type="match status" value="1"/>
</dbReference>
<dbReference type="Gene3D" id="3.30.70.330">
    <property type="match status" value="1"/>
</dbReference>
<evidence type="ECO:0000313" key="8">
    <source>
        <dbReference type="Proteomes" id="UP001515480"/>
    </source>
</evidence>
<feature type="compositionally biased region" description="Basic and acidic residues" evidence="3">
    <location>
        <begin position="493"/>
        <end position="503"/>
    </location>
</feature>
<dbReference type="GO" id="GO:0006396">
    <property type="term" value="P:RNA processing"/>
    <property type="evidence" value="ECO:0007669"/>
    <property type="project" value="InterPro"/>
</dbReference>
<feature type="region of interest" description="Disordered" evidence="3">
    <location>
        <begin position="514"/>
        <end position="533"/>
    </location>
</feature>
<dbReference type="AlphaFoldDB" id="A0AB34JGA0"/>
<protein>
    <recommendedName>
        <fullName evidence="9">U2 snRNP-associated SURP motif-containing protein</fullName>
    </recommendedName>
</protein>
<proteinExistence type="predicted"/>
<feature type="compositionally biased region" description="Basic and acidic residues" evidence="3">
    <location>
        <begin position="191"/>
        <end position="213"/>
    </location>
</feature>
<evidence type="ECO:0000259" key="5">
    <source>
        <dbReference type="PROSITE" id="PS50128"/>
    </source>
</evidence>
<feature type="domain" description="RRM" evidence="4">
    <location>
        <begin position="228"/>
        <end position="309"/>
    </location>
</feature>
<sequence>MGDSGGQLPFGLDHNSIKPGAVRSMTSDKLASFSLGMTKKTPFQKHQEAKAAKRKAEEEAAKAEMQQWVETFESADQPKKFVRGGVMEQGNDTRAPSSSGAAPPAKMWPGSSAAKPKEPSAAAKSMFAVEEDIDGEAIDGEPLSAAATAKGGSQRIPAPVIRRKEAPPPPPAAPLRKKQDSRMSQMAAFMEELRQEQEERENRGERDSDKARMEPSVTSFDNQDPETTNLYVGNLAPEITEELLFREFAKFGPIQSVKIMWPRSEEEKARARHCGFVAFVNRNDAAAAKDALNDTELRGQIMRIGWGKAVSKPAPALTLASIQAQAAGYGSAIAATLPPGLCGSAAREAISMGLSSAAPPVAPKPSLAAATPSVPVVVPEKPMRELIDRLAAFVAAMGHQFEQAIMEREQRNPQYSFMFDSSAAEHLYYRWKVVSLCIGEAADAWDTAPFRLEAGGVTWTPPPCSRPPARRVASRSPSCSSSSSRSPSPRRRREQERDRDREWDRRRDLKLDERRERLPPKDHRGERELTEEERDELEDMLRGLLVERQKIKECMGFCISKAAASAEIVETVTEALTLSETPVPKKIARLFLVSDVLHNSSALVPHASSYRSRFQETLPQIFKSLHDTSQALTSRMSIETMKDSVVKVLHIWQAWSLFPPSFVTRLERILLHGSADPKTSNASAAGGGDDSEDVDGEAIESGDDDVDGEPMPEEPPKQPPAAAPSAAAVNDREQKLRALTLREVEAVCEANSISTIGSRAEMLQRIFLALRAGIDLNLDAPVQEQQTLAVATRWDDDDVDGTPIDAPAAASPATADDVDGEPLPPAPSATREKSNDAQEQSLPKETLRELEGKLMEFTDSLDPLGKSSEWVASRVAEQRKKLVAAALEAMKSKNAEGRRSGTEQNKEKVLHVKDGSNSCADEACRPDG</sequence>
<feature type="region of interest" description="Disordered" evidence="3">
    <location>
        <begin position="1"/>
        <end position="23"/>
    </location>
</feature>
<evidence type="ECO:0000259" key="4">
    <source>
        <dbReference type="PROSITE" id="PS50102"/>
    </source>
</evidence>
<dbReference type="InterPro" id="IPR035009">
    <property type="entry name" value="SR140_RRM"/>
</dbReference>
<dbReference type="Gene3D" id="1.10.10.790">
    <property type="entry name" value="Surp module"/>
    <property type="match status" value="1"/>
</dbReference>
<evidence type="ECO:0000313" key="7">
    <source>
        <dbReference type="EMBL" id="KAL1521010.1"/>
    </source>
</evidence>
<dbReference type="GO" id="GO:0003723">
    <property type="term" value="F:RNA binding"/>
    <property type="evidence" value="ECO:0007669"/>
    <property type="project" value="UniProtKB-UniRule"/>
</dbReference>
<dbReference type="GO" id="GO:0005634">
    <property type="term" value="C:nucleus"/>
    <property type="evidence" value="ECO:0007669"/>
    <property type="project" value="TreeGrafter"/>
</dbReference>
<dbReference type="PROSITE" id="PS51391">
    <property type="entry name" value="CID"/>
    <property type="match status" value="1"/>
</dbReference>
<dbReference type="InterPro" id="IPR000061">
    <property type="entry name" value="Surp"/>
</dbReference>
<dbReference type="PANTHER" id="PTHR23140:SF0">
    <property type="entry name" value="U2 SNRNP-ASSOCIATED SURP MOTIF-CONTAINING PROTEIN"/>
    <property type="match status" value="1"/>
</dbReference>